<evidence type="ECO:0000256" key="1">
    <source>
        <dbReference type="ARBA" id="ARBA00004123"/>
    </source>
</evidence>
<name>A0A7J7DDY8_TRIWF</name>
<dbReference type="Pfam" id="PF03514">
    <property type="entry name" value="GRAS"/>
    <property type="match status" value="1"/>
</dbReference>
<dbReference type="EMBL" id="JAAARO010000007">
    <property type="protein sequence ID" value="KAF5744595.1"/>
    <property type="molecule type" value="Genomic_DNA"/>
</dbReference>
<dbReference type="PANTHER" id="PTHR31636">
    <property type="entry name" value="OSJNBA0084A10.13 PROTEIN-RELATED"/>
    <property type="match status" value="1"/>
</dbReference>
<dbReference type="PROSITE" id="PS50985">
    <property type="entry name" value="GRAS"/>
    <property type="match status" value="1"/>
</dbReference>
<dbReference type="GO" id="GO:0005634">
    <property type="term" value="C:nucleus"/>
    <property type="evidence" value="ECO:0007669"/>
    <property type="project" value="UniProtKB-SubCell"/>
</dbReference>
<accession>A0A7J7DDY8</accession>
<dbReference type="InterPro" id="IPR005202">
    <property type="entry name" value="TF_GRAS"/>
</dbReference>
<reference evidence="7 8" key="1">
    <citation type="journal article" date="2020" name="Nat. Commun.">
        <title>Genome of Tripterygium wilfordii and identification of cytochrome P450 involved in triptolide biosynthesis.</title>
        <authorList>
            <person name="Tu L."/>
            <person name="Su P."/>
            <person name="Zhang Z."/>
            <person name="Gao L."/>
            <person name="Wang J."/>
            <person name="Hu T."/>
            <person name="Zhou J."/>
            <person name="Zhang Y."/>
            <person name="Zhao Y."/>
            <person name="Liu Y."/>
            <person name="Song Y."/>
            <person name="Tong Y."/>
            <person name="Lu Y."/>
            <person name="Yang J."/>
            <person name="Xu C."/>
            <person name="Jia M."/>
            <person name="Peters R.J."/>
            <person name="Huang L."/>
            <person name="Gao W."/>
        </authorList>
    </citation>
    <scope>NUCLEOTIDE SEQUENCE [LARGE SCALE GENOMIC DNA]</scope>
    <source>
        <strain evidence="8">cv. XIE 37</strain>
        <tissue evidence="7">Leaf</tissue>
    </source>
</reference>
<comment type="caution">
    <text evidence="7">The sequence shown here is derived from an EMBL/GenBank/DDBJ whole genome shotgun (WGS) entry which is preliminary data.</text>
</comment>
<evidence type="ECO:0000256" key="5">
    <source>
        <dbReference type="PROSITE-ProRule" id="PRU01191"/>
    </source>
</evidence>
<feature type="region of interest" description="Leucine repeat II (LRII)" evidence="5">
    <location>
        <begin position="300"/>
        <end position="332"/>
    </location>
</feature>
<comment type="subcellular location">
    <subcellularLocation>
        <location evidence="1">Nucleus</location>
    </subcellularLocation>
</comment>
<comment type="similarity">
    <text evidence="5">Belongs to the GRAS family.</text>
</comment>
<keyword evidence="2" id="KW-0805">Transcription regulation</keyword>
<evidence type="ECO:0000256" key="2">
    <source>
        <dbReference type="ARBA" id="ARBA00023015"/>
    </source>
</evidence>
<keyword evidence="4" id="KW-0539">Nucleus</keyword>
<proteinExistence type="inferred from homology"/>
<dbReference type="AlphaFoldDB" id="A0A7J7DDY8"/>
<dbReference type="Proteomes" id="UP000593562">
    <property type="component" value="Unassembled WGS sequence"/>
</dbReference>
<feature type="compositionally biased region" description="Basic residues" evidence="6">
    <location>
        <begin position="79"/>
        <end position="88"/>
    </location>
</feature>
<dbReference type="InParanoid" id="A0A7J7DDY8"/>
<feature type="region of interest" description="VHIID" evidence="5">
    <location>
        <begin position="219"/>
        <end position="284"/>
    </location>
</feature>
<feature type="region of interest" description="SAW" evidence="5">
    <location>
        <begin position="438"/>
        <end position="513"/>
    </location>
</feature>
<sequence>MLMEEDLDDMPCMLQNSLALLAAEQSFYNALGDDNPLLLTEATPSSDLSTIIDTSNYAVNVSSTIAGENDNTEYNSSRSKSRGSRHHRQDYCLEEGRRNKHVTIHVEEPEKMKILDDSLCPFFDSSRELKQPKISIARKKKHDEVVDLWTPLTQCAQAVASFNQRTAYDLLKHIRLHSSPYGDGDQRLAHYFANGLEARLDGRHTTNYKASAAEIIKAYKAYVSISPFRRMSNFFANRTIAKVAANTTRLHIIDFGISYGIQWPCFIQRMSTRPGGPPRIRITGIDLPQPGFRPAERVEETGCRLKRHSERFNVPFEYNVIAQKWETIQYEDLKIEQGEVVVVNCMYRLRNIPDETVLPDSPRDAVLKLIKQINPAIFVHGVVNGGYNSPFFTRRFQEALSHFSSMFDIFEANLPREDEGRMLFEREMLGRDVMNVIACEGTQRVERPESYKKWQARILSAGFEQLPLDQTLMKRLRNTAKENYHKDFVVDEDGHWMLQEWKGRIIQAVSVWKPVQDLVHDELD</sequence>
<gene>
    <name evidence="7" type="ORF">HS088_TW07G00170</name>
</gene>
<comment type="caution">
    <text evidence="5">Lacks conserved residue(s) required for the propagation of feature annotation.</text>
</comment>
<keyword evidence="8" id="KW-1185">Reference proteome</keyword>
<organism evidence="7 8">
    <name type="scientific">Tripterygium wilfordii</name>
    <name type="common">Thunder God vine</name>
    <dbReference type="NCBI Taxonomy" id="458696"/>
    <lineage>
        <taxon>Eukaryota</taxon>
        <taxon>Viridiplantae</taxon>
        <taxon>Streptophyta</taxon>
        <taxon>Embryophyta</taxon>
        <taxon>Tracheophyta</taxon>
        <taxon>Spermatophyta</taxon>
        <taxon>Magnoliopsida</taxon>
        <taxon>eudicotyledons</taxon>
        <taxon>Gunneridae</taxon>
        <taxon>Pentapetalae</taxon>
        <taxon>rosids</taxon>
        <taxon>fabids</taxon>
        <taxon>Celastrales</taxon>
        <taxon>Celastraceae</taxon>
        <taxon>Tripterygium</taxon>
    </lineage>
</organism>
<evidence type="ECO:0000313" key="7">
    <source>
        <dbReference type="EMBL" id="KAF5744595.1"/>
    </source>
</evidence>
<feature type="region of interest" description="Disordered" evidence="6">
    <location>
        <begin position="67"/>
        <end position="88"/>
    </location>
</feature>
<keyword evidence="3" id="KW-0804">Transcription</keyword>
<evidence type="ECO:0000256" key="3">
    <source>
        <dbReference type="ARBA" id="ARBA00023163"/>
    </source>
</evidence>
<evidence type="ECO:0000256" key="4">
    <source>
        <dbReference type="ARBA" id="ARBA00023242"/>
    </source>
</evidence>
<evidence type="ECO:0000256" key="6">
    <source>
        <dbReference type="SAM" id="MobiDB-lite"/>
    </source>
</evidence>
<protein>
    <submittedName>
        <fullName evidence="7">Scarecrow-like protein 11</fullName>
    </submittedName>
</protein>
<evidence type="ECO:0000313" key="8">
    <source>
        <dbReference type="Proteomes" id="UP000593562"/>
    </source>
</evidence>
<feature type="short sequence motif" description="VHIID" evidence="5">
    <location>
        <begin position="250"/>
        <end position="254"/>
    </location>
</feature>